<dbReference type="EMBL" id="CP061800">
    <property type="protein sequence ID" value="QTA92581.1"/>
    <property type="molecule type" value="Genomic_DNA"/>
</dbReference>
<name>A0A975BVM1_9BACT</name>
<evidence type="ECO:0000313" key="3">
    <source>
        <dbReference type="Proteomes" id="UP000663722"/>
    </source>
</evidence>
<reference evidence="2" key="1">
    <citation type="journal article" date="2021" name="Microb. Physiol.">
        <title>Proteogenomic Insights into the Physiology of Marine, Sulfate-Reducing, Filamentous Desulfonema limicola and Desulfonema magnum.</title>
        <authorList>
            <person name="Schnaars V."/>
            <person name="Wohlbrand L."/>
            <person name="Scheve S."/>
            <person name="Hinrichs C."/>
            <person name="Reinhardt R."/>
            <person name="Rabus R."/>
        </authorList>
    </citation>
    <scope>NUCLEOTIDE SEQUENCE</scope>
    <source>
        <strain evidence="2">4be13</strain>
    </source>
</reference>
<protein>
    <submittedName>
        <fullName evidence="2">Uncharacterized protein</fullName>
    </submittedName>
</protein>
<keyword evidence="3" id="KW-1185">Reference proteome</keyword>
<gene>
    <name evidence="2" type="ORF">dnm_086640</name>
</gene>
<evidence type="ECO:0000313" key="2">
    <source>
        <dbReference type="EMBL" id="QTA92581.1"/>
    </source>
</evidence>
<evidence type="ECO:0000256" key="1">
    <source>
        <dbReference type="SAM" id="Phobius"/>
    </source>
</evidence>
<proteinExistence type="predicted"/>
<keyword evidence="1" id="KW-0472">Membrane</keyword>
<dbReference type="KEGG" id="dmm:dnm_086640"/>
<organism evidence="2 3">
    <name type="scientific">Desulfonema magnum</name>
    <dbReference type="NCBI Taxonomy" id="45655"/>
    <lineage>
        <taxon>Bacteria</taxon>
        <taxon>Pseudomonadati</taxon>
        <taxon>Thermodesulfobacteriota</taxon>
        <taxon>Desulfobacteria</taxon>
        <taxon>Desulfobacterales</taxon>
        <taxon>Desulfococcaceae</taxon>
        <taxon>Desulfonema</taxon>
    </lineage>
</organism>
<feature type="transmembrane region" description="Helical" evidence="1">
    <location>
        <begin position="21"/>
        <end position="42"/>
    </location>
</feature>
<keyword evidence="1" id="KW-1133">Transmembrane helix</keyword>
<keyword evidence="1" id="KW-0812">Transmembrane</keyword>
<dbReference type="Proteomes" id="UP000663722">
    <property type="component" value="Chromosome"/>
</dbReference>
<accession>A0A975BVM1</accession>
<dbReference type="AlphaFoldDB" id="A0A975BVM1"/>
<sequence>MDTIPGNLNLRGVWMERISRIIRRTFFITALTAAVICSFLSITLPVHGEQYQHAIVTTKDTGGLGGSYSWIQERKSGGSRLNEHNMTLTISDIRAASHYEYYFIMEGQGLNRVTCYDIQSLDNQVWQYAAYESDETGDTLPWDMITISERKAYLLRYGSNVAWIVNPLAENEAEFKTGELDFSVYDDGDGSPEMCCGVLVNGKAFIALRRVNSDGIPQTAYLAVIDTATDLPVDTEQDDAGLYGIPLSVKYPVSIQYLAETGAIYVLGSGTLLPQPDYTGGIEQIALDSYDTAIVLDDGDADLHPYGYFTAMALISATDGFFIGAASESDQTLYHFDPAAGAADAVVLNASSQNYMQNKQFAGLGGGTGLDKHDRLWISNVTNQEVNILITVPNQGLYSGDGSIAIPDDNDSRSMRPAQIVFCEEPEVTEEDEAEKPSSSGESGNFCFIGAVMP</sequence>